<keyword evidence="10" id="KW-1185">Reference proteome</keyword>
<evidence type="ECO:0000256" key="2">
    <source>
        <dbReference type="ARBA" id="ARBA00007647"/>
    </source>
</evidence>
<keyword evidence="3 8" id="KW-0328">Glycosyltransferase</keyword>
<evidence type="ECO:0000256" key="3">
    <source>
        <dbReference type="ARBA" id="ARBA00022676"/>
    </source>
</evidence>
<sequence>MTSLCRRLNGPLDDQHFTGHFYRMCNCWSELFSLLTGGKLRPHQRFIYFLMILMCLCYGLFHVWIAQERNWIIPLNYNVGATTNDRDNSRGPEHKISIDVTNKTIQKKDDNHDVESFIQDLAPNVPYEFWLLANASIVEWNHYLYGAYNDNRTAIQQPVIRILGMIDRIEPTVKSHCLLWYDIAKDPFVTPIVEYKYVWNKKWGNYKQGLLQPYLMTCNLPKQDDLTSKGFNIDQLPASVSLTEKGCEPPTNNLRINNIVPAVKKRFAVCVKGLDFLQVDMSVRLVEWIELLGLLGADKIFLYELEVHPNISRVLRYYQETGRVDLTPISLPGDQPNLPGLRHLYLKSKSINKWQNEVIPYNDCLYRNLYSYDYIALLDTDEVIVPRLVSTWNELMENVLAGVPSNKSPSSYHFRNVYFWDDEEHSHVWYPDIPRHMHMLQHVYRSYNYTKPGSYVKCFHDVQKILTLHNHFPFACLGKGCYSHTVDPETAHLQHYRGDCQLKKNCDVDFKQHLVKDPIIWRYNEDLIARVDNVLKEIGFLKESDIDNHR</sequence>
<keyword evidence="4 8" id="KW-0808">Transferase</keyword>
<comment type="caution">
    <text evidence="9">The sequence shown here is derived from an EMBL/GenBank/DDBJ whole genome shotgun (WGS) entry which is preliminary data.</text>
</comment>
<evidence type="ECO:0000313" key="10">
    <source>
        <dbReference type="Proteomes" id="UP000789390"/>
    </source>
</evidence>
<evidence type="ECO:0000256" key="6">
    <source>
        <dbReference type="ARBA" id="ARBA00022989"/>
    </source>
</evidence>
<dbReference type="PANTHER" id="PTHR21461">
    <property type="entry name" value="GLYCOSYLTRANSFERASE FAMILY 92 PROTEIN"/>
    <property type="match status" value="1"/>
</dbReference>
<evidence type="ECO:0000256" key="4">
    <source>
        <dbReference type="ARBA" id="ARBA00022679"/>
    </source>
</evidence>
<evidence type="ECO:0000313" key="9">
    <source>
        <dbReference type="EMBL" id="CAH0102006.1"/>
    </source>
</evidence>
<dbReference type="GO" id="GO:0016020">
    <property type="term" value="C:membrane"/>
    <property type="evidence" value="ECO:0007669"/>
    <property type="project" value="UniProtKB-SubCell"/>
</dbReference>
<evidence type="ECO:0000256" key="5">
    <source>
        <dbReference type="ARBA" id="ARBA00022692"/>
    </source>
</evidence>
<keyword evidence="5 8" id="KW-0812">Transmembrane</keyword>
<dbReference type="Proteomes" id="UP000789390">
    <property type="component" value="Unassembled WGS sequence"/>
</dbReference>
<evidence type="ECO:0000256" key="7">
    <source>
        <dbReference type="ARBA" id="ARBA00023136"/>
    </source>
</evidence>
<dbReference type="InterPro" id="IPR008166">
    <property type="entry name" value="Glyco_transf_92"/>
</dbReference>
<evidence type="ECO:0000256" key="1">
    <source>
        <dbReference type="ARBA" id="ARBA00004167"/>
    </source>
</evidence>
<dbReference type="Pfam" id="PF01697">
    <property type="entry name" value="Glyco_transf_92"/>
    <property type="match status" value="1"/>
</dbReference>
<proteinExistence type="inferred from homology"/>
<reference evidence="9" key="1">
    <citation type="submission" date="2021-11" db="EMBL/GenBank/DDBJ databases">
        <authorList>
            <person name="Schell T."/>
        </authorList>
    </citation>
    <scope>NUCLEOTIDE SEQUENCE</scope>
    <source>
        <strain evidence="9">M5</strain>
    </source>
</reference>
<dbReference type="GO" id="GO:0005737">
    <property type="term" value="C:cytoplasm"/>
    <property type="evidence" value="ECO:0007669"/>
    <property type="project" value="TreeGrafter"/>
</dbReference>
<dbReference type="AlphaFoldDB" id="A0A8J2RFT0"/>
<dbReference type="EC" id="2.4.1.-" evidence="8"/>
<keyword evidence="7 8" id="KW-0472">Membrane</keyword>
<comment type="similarity">
    <text evidence="2 8">Belongs to the glycosyltransferase 92 family.</text>
</comment>
<dbReference type="EMBL" id="CAKKLH010000069">
    <property type="protein sequence ID" value="CAH0102006.1"/>
    <property type="molecule type" value="Genomic_DNA"/>
</dbReference>
<gene>
    <name evidence="9" type="ORF">DGAL_LOCUS4380</name>
</gene>
<name>A0A8J2RFT0_9CRUS</name>
<protein>
    <recommendedName>
        <fullName evidence="8">Glycosyltransferase family 92 protein</fullName>
        <ecNumber evidence="8">2.4.1.-</ecNumber>
    </recommendedName>
</protein>
<accession>A0A8J2RFT0</accession>
<dbReference type="OrthoDB" id="2017643at2759"/>
<feature type="transmembrane region" description="Helical" evidence="8">
    <location>
        <begin position="46"/>
        <end position="65"/>
    </location>
</feature>
<evidence type="ECO:0000256" key="8">
    <source>
        <dbReference type="RuleBase" id="RU366017"/>
    </source>
</evidence>
<dbReference type="GO" id="GO:0016757">
    <property type="term" value="F:glycosyltransferase activity"/>
    <property type="evidence" value="ECO:0007669"/>
    <property type="project" value="UniProtKB-UniRule"/>
</dbReference>
<comment type="subcellular location">
    <subcellularLocation>
        <location evidence="1">Membrane</location>
        <topology evidence="1">Single-pass membrane protein</topology>
    </subcellularLocation>
</comment>
<dbReference type="PANTHER" id="PTHR21461:SF83">
    <property type="entry name" value="GLYCOSYLTRANSFERASE FAMILY 92 PROTEIN"/>
    <property type="match status" value="1"/>
</dbReference>
<organism evidence="9 10">
    <name type="scientific">Daphnia galeata</name>
    <dbReference type="NCBI Taxonomy" id="27404"/>
    <lineage>
        <taxon>Eukaryota</taxon>
        <taxon>Metazoa</taxon>
        <taxon>Ecdysozoa</taxon>
        <taxon>Arthropoda</taxon>
        <taxon>Crustacea</taxon>
        <taxon>Branchiopoda</taxon>
        <taxon>Diplostraca</taxon>
        <taxon>Cladocera</taxon>
        <taxon>Anomopoda</taxon>
        <taxon>Daphniidae</taxon>
        <taxon>Daphnia</taxon>
    </lineage>
</organism>
<keyword evidence="6 8" id="KW-1133">Transmembrane helix</keyword>